<evidence type="ECO:0000256" key="2">
    <source>
        <dbReference type="SAM" id="MobiDB-lite"/>
    </source>
</evidence>
<comment type="function">
    <text evidence="1">PPIases accelerate the folding of proteins. It catalyzes the cis-trans isomerization of proline imidic peptide bonds in oligopeptides.</text>
</comment>
<accession>A0A919H0P5</accession>
<dbReference type="InterPro" id="IPR044666">
    <property type="entry name" value="Cyclophilin_A-like"/>
</dbReference>
<dbReference type="PANTHER" id="PTHR45625">
    <property type="entry name" value="PEPTIDYL-PROLYL CIS-TRANS ISOMERASE-RELATED"/>
    <property type="match status" value="1"/>
</dbReference>
<feature type="compositionally biased region" description="Low complexity" evidence="2">
    <location>
        <begin position="1"/>
        <end position="11"/>
    </location>
</feature>
<gene>
    <name evidence="4" type="ORF">Sxan_50390</name>
</gene>
<evidence type="ECO:0000259" key="3">
    <source>
        <dbReference type="PROSITE" id="PS50072"/>
    </source>
</evidence>
<protein>
    <recommendedName>
        <fullName evidence="3">PPIase cyclophilin-type domain-containing protein</fullName>
    </recommendedName>
</protein>
<sequence length="260" mass="25560">MRPVVPDAPAADPDEAAMPDTAPTTTSGARVPAAVRRAATAVAVAAAGAGLVWTAVSVTSGPADAKPSAACTYTPTGGARPAGLPAAGADGASSRPYTARLVTGEGSVTFEALTSAAPCTTRSFAHLAGRKYFDGGSCHRLTTRGIFVLECGDPAGGAASGPGYSFPDENLAGASYPAGTVAVSKSSPGLNGGRFFISYADPALPMPADWTPFGRVVGGLDVLQRIAARGTADGSADGRPRQPVVLGQVTVSPGSGSGSG</sequence>
<feature type="domain" description="PPIase cyclophilin-type" evidence="3">
    <location>
        <begin position="106"/>
        <end position="251"/>
    </location>
</feature>
<keyword evidence="5" id="KW-1185">Reference proteome</keyword>
<feature type="region of interest" description="Disordered" evidence="2">
    <location>
        <begin position="230"/>
        <end position="260"/>
    </location>
</feature>
<dbReference type="InterPro" id="IPR029000">
    <property type="entry name" value="Cyclophilin-like_dom_sf"/>
</dbReference>
<dbReference type="SUPFAM" id="SSF50891">
    <property type="entry name" value="Cyclophilin-like"/>
    <property type="match status" value="1"/>
</dbReference>
<reference evidence="4" key="1">
    <citation type="submission" date="2020-09" db="EMBL/GenBank/DDBJ databases">
        <title>Whole genome shotgun sequence of Streptomyces xanthophaeus NBRC 12829.</title>
        <authorList>
            <person name="Komaki H."/>
            <person name="Tamura T."/>
        </authorList>
    </citation>
    <scope>NUCLEOTIDE SEQUENCE</scope>
    <source>
        <strain evidence="4">NBRC 12829</strain>
    </source>
</reference>
<dbReference type="PANTHER" id="PTHR45625:SF3">
    <property type="entry name" value="PEPTIDYL-PROLYL CIS-TRANS ISOMERASE B-RELATED"/>
    <property type="match status" value="1"/>
</dbReference>
<feature type="region of interest" description="Disordered" evidence="2">
    <location>
        <begin position="1"/>
        <end position="30"/>
    </location>
</feature>
<dbReference type="RefSeq" id="WP_202205099.1">
    <property type="nucleotide sequence ID" value="NZ_BNEE01000006.1"/>
</dbReference>
<comment type="caution">
    <text evidence="4">The sequence shown here is derived from an EMBL/GenBank/DDBJ whole genome shotgun (WGS) entry which is preliminary data.</text>
</comment>
<dbReference type="InterPro" id="IPR002130">
    <property type="entry name" value="Cyclophilin-type_PPIase_dom"/>
</dbReference>
<dbReference type="PROSITE" id="PS50072">
    <property type="entry name" value="CSA_PPIASE_2"/>
    <property type="match status" value="1"/>
</dbReference>
<dbReference type="Proteomes" id="UP000600026">
    <property type="component" value="Unassembled WGS sequence"/>
</dbReference>
<dbReference type="Gene3D" id="2.40.100.10">
    <property type="entry name" value="Cyclophilin-like"/>
    <property type="match status" value="1"/>
</dbReference>
<dbReference type="EMBL" id="BNEE01000006">
    <property type="protein sequence ID" value="GHI87675.1"/>
    <property type="molecule type" value="Genomic_DNA"/>
</dbReference>
<proteinExistence type="predicted"/>
<evidence type="ECO:0000256" key="1">
    <source>
        <dbReference type="ARBA" id="ARBA00002388"/>
    </source>
</evidence>
<organism evidence="4 5">
    <name type="scientific">Streptomyces xanthophaeus</name>
    <dbReference type="NCBI Taxonomy" id="67385"/>
    <lineage>
        <taxon>Bacteria</taxon>
        <taxon>Bacillati</taxon>
        <taxon>Actinomycetota</taxon>
        <taxon>Actinomycetes</taxon>
        <taxon>Kitasatosporales</taxon>
        <taxon>Streptomycetaceae</taxon>
        <taxon>Streptomyces</taxon>
    </lineage>
</organism>
<dbReference type="GO" id="GO:0003755">
    <property type="term" value="F:peptidyl-prolyl cis-trans isomerase activity"/>
    <property type="evidence" value="ECO:0007669"/>
    <property type="project" value="InterPro"/>
</dbReference>
<evidence type="ECO:0000313" key="4">
    <source>
        <dbReference type="EMBL" id="GHI87675.1"/>
    </source>
</evidence>
<dbReference type="AlphaFoldDB" id="A0A919H0P5"/>
<dbReference type="Pfam" id="PF00160">
    <property type="entry name" value="Pro_isomerase"/>
    <property type="match status" value="1"/>
</dbReference>
<evidence type="ECO:0000313" key="5">
    <source>
        <dbReference type="Proteomes" id="UP000600026"/>
    </source>
</evidence>
<feature type="compositionally biased region" description="Low complexity" evidence="2">
    <location>
        <begin position="18"/>
        <end position="30"/>
    </location>
</feature>
<name>A0A919H0P5_9ACTN</name>